<dbReference type="Gramene" id="XM_028379450.1">
    <property type="protein sequence ID" value="XP_028235251.1"/>
    <property type="gene ID" value="LOC114414976"/>
</dbReference>
<dbReference type="PANTHER" id="PTHR31182">
    <property type="entry name" value="C2 NT-TYPE DOMAIN-CONTAINING PROTEIN"/>
    <property type="match status" value="1"/>
</dbReference>
<dbReference type="PANTHER" id="PTHR31182:SF17">
    <property type="entry name" value="EEIG1_EHBP1 PROTEIN AMINO-TERMINAL DOMAIN PROTEIN"/>
    <property type="match status" value="1"/>
</dbReference>
<feature type="region of interest" description="Disordered" evidence="1">
    <location>
        <begin position="191"/>
        <end position="211"/>
    </location>
</feature>
<evidence type="ECO:0000313" key="3">
    <source>
        <dbReference type="Proteomes" id="UP000289340"/>
    </source>
</evidence>
<accession>A0A445K674</accession>
<organism evidence="2 3">
    <name type="scientific">Glycine soja</name>
    <name type="common">Wild soybean</name>
    <dbReference type="NCBI Taxonomy" id="3848"/>
    <lineage>
        <taxon>Eukaryota</taxon>
        <taxon>Viridiplantae</taxon>
        <taxon>Streptophyta</taxon>
        <taxon>Embryophyta</taxon>
        <taxon>Tracheophyta</taxon>
        <taxon>Spermatophyta</taxon>
        <taxon>Magnoliopsida</taxon>
        <taxon>eudicotyledons</taxon>
        <taxon>Gunneridae</taxon>
        <taxon>Pentapetalae</taxon>
        <taxon>rosids</taxon>
        <taxon>fabids</taxon>
        <taxon>Fabales</taxon>
        <taxon>Fabaceae</taxon>
        <taxon>Papilionoideae</taxon>
        <taxon>50 kb inversion clade</taxon>
        <taxon>NPAAA clade</taxon>
        <taxon>indigoferoid/millettioid clade</taxon>
        <taxon>Phaseoleae</taxon>
        <taxon>Glycine</taxon>
        <taxon>Glycine subgen. Soja</taxon>
    </lineage>
</organism>
<protein>
    <recommendedName>
        <fullName evidence="4">C2 NT-type domain-containing protein</fullName>
    </recommendedName>
</protein>
<evidence type="ECO:0000256" key="1">
    <source>
        <dbReference type="SAM" id="MobiDB-lite"/>
    </source>
</evidence>
<gene>
    <name evidence="2" type="ORF">D0Y65_013951</name>
</gene>
<comment type="caution">
    <text evidence="2">The sequence shown here is derived from an EMBL/GenBank/DDBJ whole genome shotgun (WGS) entry which is preliminary data.</text>
</comment>
<feature type="compositionally biased region" description="Low complexity" evidence="1">
    <location>
        <begin position="256"/>
        <end position="269"/>
    </location>
</feature>
<feature type="compositionally biased region" description="Polar residues" evidence="1">
    <location>
        <begin position="193"/>
        <end position="205"/>
    </location>
</feature>
<dbReference type="Proteomes" id="UP000289340">
    <property type="component" value="Chromosome 6"/>
</dbReference>
<name>A0A445K674_GLYSO</name>
<feature type="region of interest" description="Disordered" evidence="1">
    <location>
        <begin position="228"/>
        <end position="334"/>
    </location>
</feature>
<reference evidence="2 3" key="1">
    <citation type="submission" date="2018-09" db="EMBL/GenBank/DDBJ databases">
        <title>A high-quality reference genome of wild soybean provides a powerful tool to mine soybean genomes.</title>
        <authorList>
            <person name="Xie M."/>
            <person name="Chung C.Y.L."/>
            <person name="Li M.-W."/>
            <person name="Wong F.-L."/>
            <person name="Chan T.-F."/>
            <person name="Lam H.-M."/>
        </authorList>
    </citation>
    <scope>NUCLEOTIDE SEQUENCE [LARGE SCALE GENOMIC DNA]</scope>
    <source>
        <strain evidence="3">cv. W05</strain>
        <tissue evidence="2">Hypocotyl of etiolated seedlings</tissue>
    </source>
</reference>
<feature type="compositionally biased region" description="Polar residues" evidence="1">
    <location>
        <begin position="301"/>
        <end position="321"/>
    </location>
</feature>
<dbReference type="EMBL" id="QZWG01000006">
    <property type="protein sequence ID" value="RZC06146.1"/>
    <property type="molecule type" value="Genomic_DNA"/>
</dbReference>
<evidence type="ECO:0008006" key="4">
    <source>
        <dbReference type="Google" id="ProtNLM"/>
    </source>
</evidence>
<proteinExistence type="predicted"/>
<keyword evidence="3" id="KW-1185">Reference proteome</keyword>
<dbReference type="AlphaFoldDB" id="A0A445K674"/>
<sequence>MSPMKFWVTQPNKQHAVKLTQLKLELGLFGARLGAANDKVAFEITGIATKKEKSKPKTTPLPLVPFSKRRHTHCHTTCSRRFLSSKSPSLVWDARDLCGFHLLLKDHSLDVCDIAFHVLYGEGESKAKMTAVGKVEMSVAVAELIVREEKKTQSNSHHQFQRRLPIKLRVNGLCIEATLLVSLRLLKLRDSNGGDSSGPSENLVQSEPEKKRGIIEKVKHLTSLGKKNNAKLDELEQTSPYDSDRSPVFDSDDSYDSTTSSGSSSNSGGIHNPRSTLSNGSERFTTSDTAKTRLSHLPRNISLNGWNYKTPTNEQRTQTSYPGPITKSDKLSPQLCHKGSARSWEYKDFSSRDGQTKLKTNVFFASFDQMSERASGESACTVLVALIAHWLHTNHGMPTRAQFERLITQGSSEWRKLCNGDYYSKLFPDKHFDLETIIEANLRPLVVLPQKSYTGFFSPEKFQCLKGAMSFDEIWDEIKSNVGDKEPRVYIVSWNDHFFVLKVEADAYYIIDSLGERLYEGCQQAFILKFDDLSVMYGKTDKAKEVPINRARSGESREKICRGKECCKEFIKRFLAAIPLWQLEKEEKKWSVSSPYLHRQLQIDFHYSSSSSSSASADSLWS</sequence>
<feature type="compositionally biased region" description="Polar residues" evidence="1">
    <location>
        <begin position="273"/>
        <end position="289"/>
    </location>
</feature>
<evidence type="ECO:0000313" key="2">
    <source>
        <dbReference type="EMBL" id="RZC06146.1"/>
    </source>
</evidence>